<sequence length="383" mass="41120">MVRTRSTRTVSSVRSCGPSIIHRDMDPPLGVGVADAIYRVALLLTIYRVCRRSREPSGLLPAFLDADGPCPPRGAYAWGPASHPGAPRMPFTLSHIAAVLPLQGATRTGTTVGAGAGRHGPLVASALAFGAMAPDVILFVNLDFLPMRADRRATHEVWPGVLGLNIALTALLVLAFHLLARPLLVLLPDRIRAALEEPLRPRVPGRLSAAARARRPFLRELLVVCAWFVVSAVLGGLSHLAWDAWTHHDDPGVAHVLPELRREFLGLRPGYVLLQHLSTVVGLVACSVWTWRWIGRLPQRPVTGPRMPVAGRWAVLGALVLVGAVGAARALLPFPDGRVPAFEVLGFDAATGFGRGLAVGLVLYALGWAVWHTRAPRRADTGT</sequence>
<dbReference type="InterPro" id="IPR025238">
    <property type="entry name" value="DUF4184"/>
</dbReference>
<keyword evidence="1" id="KW-0812">Transmembrane</keyword>
<dbReference type="AlphaFoldDB" id="A0A1T3P7B5"/>
<evidence type="ECO:0000313" key="2">
    <source>
        <dbReference type="EMBL" id="OPC84923.1"/>
    </source>
</evidence>
<accession>A0A1T3P7B5</accession>
<gene>
    <name evidence="2" type="ORF">B4N89_09655</name>
</gene>
<feature type="transmembrane region" description="Helical" evidence="1">
    <location>
        <begin position="162"/>
        <end position="180"/>
    </location>
</feature>
<comment type="caution">
    <text evidence="2">The sequence shown here is derived from an EMBL/GenBank/DDBJ whole genome shotgun (WGS) entry which is preliminary data.</text>
</comment>
<dbReference type="Pfam" id="PF13803">
    <property type="entry name" value="DUF4184"/>
    <property type="match status" value="1"/>
</dbReference>
<dbReference type="EMBL" id="MWQN01000001">
    <property type="protein sequence ID" value="OPC84923.1"/>
    <property type="molecule type" value="Genomic_DNA"/>
</dbReference>
<feature type="transmembrane region" description="Helical" evidence="1">
    <location>
        <begin position="221"/>
        <end position="242"/>
    </location>
</feature>
<keyword evidence="1" id="KW-0472">Membrane</keyword>
<organism evidence="2 3">
    <name type="scientific">Embleya scabrispora</name>
    <dbReference type="NCBI Taxonomy" id="159449"/>
    <lineage>
        <taxon>Bacteria</taxon>
        <taxon>Bacillati</taxon>
        <taxon>Actinomycetota</taxon>
        <taxon>Actinomycetes</taxon>
        <taxon>Kitasatosporales</taxon>
        <taxon>Streptomycetaceae</taxon>
        <taxon>Embleya</taxon>
    </lineage>
</organism>
<keyword evidence="3" id="KW-1185">Reference proteome</keyword>
<feature type="transmembrane region" description="Helical" evidence="1">
    <location>
        <begin position="313"/>
        <end position="332"/>
    </location>
</feature>
<feature type="transmembrane region" description="Helical" evidence="1">
    <location>
        <begin position="271"/>
        <end position="292"/>
    </location>
</feature>
<keyword evidence="1" id="KW-1133">Transmembrane helix</keyword>
<feature type="transmembrane region" description="Helical" evidence="1">
    <location>
        <begin position="352"/>
        <end position="371"/>
    </location>
</feature>
<feature type="transmembrane region" description="Helical" evidence="1">
    <location>
        <begin position="122"/>
        <end position="142"/>
    </location>
</feature>
<evidence type="ECO:0000256" key="1">
    <source>
        <dbReference type="SAM" id="Phobius"/>
    </source>
</evidence>
<name>A0A1T3P7B5_9ACTN</name>
<evidence type="ECO:0000313" key="3">
    <source>
        <dbReference type="Proteomes" id="UP000190037"/>
    </source>
</evidence>
<proteinExistence type="predicted"/>
<dbReference type="Proteomes" id="UP000190037">
    <property type="component" value="Unassembled WGS sequence"/>
</dbReference>
<dbReference type="STRING" id="159449.B4N89_09655"/>
<reference evidence="2 3" key="1">
    <citation type="submission" date="2017-03" db="EMBL/GenBank/DDBJ databases">
        <title>Draft genome sequence of Streptomyces scabrisporus NF3, endophyte isolated from Amphipterygium adstringens.</title>
        <authorList>
            <person name="Vazquez M."/>
            <person name="Ceapa C.D."/>
            <person name="Rodriguez Luna D."/>
            <person name="Sanchez Esquivel S."/>
        </authorList>
    </citation>
    <scope>NUCLEOTIDE SEQUENCE [LARGE SCALE GENOMIC DNA]</scope>
    <source>
        <strain evidence="2 3">NF3</strain>
    </source>
</reference>
<evidence type="ECO:0008006" key="4">
    <source>
        <dbReference type="Google" id="ProtNLM"/>
    </source>
</evidence>
<protein>
    <recommendedName>
        <fullName evidence="4">DUF4184 family protein</fullName>
    </recommendedName>
</protein>